<name>A0AAD5S076_9PEZI</name>
<dbReference type="GO" id="GO:0005576">
    <property type="term" value="C:extracellular region"/>
    <property type="evidence" value="ECO:0007669"/>
    <property type="project" value="UniProtKB-SubCell"/>
</dbReference>
<keyword evidence="7" id="KW-0479">Metal-binding</keyword>
<dbReference type="PROSITE" id="PS00132">
    <property type="entry name" value="CARBOXYPEPT_ZN_1"/>
    <property type="match status" value="1"/>
</dbReference>
<sequence length="400" mass="44524">MVTYDGYKVFRVPTHQDLEAVKGRISTLNTVSLNLDNKEHLDIAVAPADVTAFEDLGLKTEVLHKDLGADIAVEAAGLGKYPELGQNLIPGLEWFDSYHLYADHAQYFKDLAKAFPKNTEIFSAGTSYHNQDMFGIQLWGKGGKGSKPAVYFHGTVHAREWISTMVVEYITYQLLTNYNEDETVGSILDAYDFYIIPFVNPDGFVYTQTSDRLWRKNRQPRSGSSCIGTDINRNWPYKWSVPGGASTNKCEQTYKGEAEADTPEVKGLLDFTKALTNDKGIKLFIDWHSYGQYILYPWGYDCSLAAPNAKHQDTLAAGLSSKIRESYGTRFRYGGSCEILYATTGDSTDYMTGVAGAELSWTIELTPQSNGGGGFILPASQILPSAKEQWEGMMYLLLAM</sequence>
<gene>
    <name evidence="16" type="ORF">MKZ38_006484</name>
</gene>
<keyword evidence="9" id="KW-0378">Hydrolase</keyword>
<evidence type="ECO:0000256" key="10">
    <source>
        <dbReference type="ARBA" id="ARBA00022833"/>
    </source>
</evidence>
<dbReference type="InterPro" id="IPR000834">
    <property type="entry name" value="Peptidase_M14"/>
</dbReference>
<proteinExistence type="inferred from homology"/>
<evidence type="ECO:0000256" key="8">
    <source>
        <dbReference type="ARBA" id="ARBA00022729"/>
    </source>
</evidence>
<keyword evidence="12" id="KW-0482">Metalloprotease</keyword>
<dbReference type="FunFam" id="3.40.630.10:FF:000165">
    <property type="entry name" value="Glucan 1,4-alpha-glucosidase, putative"/>
    <property type="match status" value="1"/>
</dbReference>
<dbReference type="PANTHER" id="PTHR11705">
    <property type="entry name" value="PROTEASE FAMILY M14 CARBOXYPEPTIDASE A,B"/>
    <property type="match status" value="1"/>
</dbReference>
<comment type="caution">
    <text evidence="16">The sequence shown here is derived from an EMBL/GenBank/DDBJ whole genome shotgun (WGS) entry which is preliminary data.</text>
</comment>
<accession>A0AAD5S076</accession>
<dbReference type="AlphaFoldDB" id="A0AAD5S076"/>
<evidence type="ECO:0000256" key="5">
    <source>
        <dbReference type="ARBA" id="ARBA00022525"/>
    </source>
</evidence>
<dbReference type="SUPFAM" id="SSF54897">
    <property type="entry name" value="Protease propeptides/inhibitors"/>
    <property type="match status" value="1"/>
</dbReference>
<evidence type="ECO:0000313" key="17">
    <source>
        <dbReference type="Proteomes" id="UP001201980"/>
    </source>
</evidence>
<evidence type="ECO:0000256" key="11">
    <source>
        <dbReference type="ARBA" id="ARBA00023026"/>
    </source>
</evidence>
<evidence type="ECO:0000259" key="15">
    <source>
        <dbReference type="PROSITE" id="PS52035"/>
    </source>
</evidence>
<dbReference type="PROSITE" id="PS52035">
    <property type="entry name" value="PEPTIDASE_M14"/>
    <property type="match status" value="1"/>
</dbReference>
<comment type="function">
    <text evidence="2">Extracellular metalloprotease that contributes to pathogenicity.</text>
</comment>
<dbReference type="GO" id="GO:0006508">
    <property type="term" value="P:proteolysis"/>
    <property type="evidence" value="ECO:0007669"/>
    <property type="project" value="UniProtKB-KW"/>
</dbReference>
<feature type="domain" description="Peptidase M14" evidence="15">
    <location>
        <begin position="97"/>
        <end position="400"/>
    </location>
</feature>
<evidence type="ECO:0000256" key="1">
    <source>
        <dbReference type="ARBA" id="ARBA00001947"/>
    </source>
</evidence>
<keyword evidence="6" id="KW-0645">Protease</keyword>
<keyword evidence="8" id="KW-0732">Signal</keyword>
<organism evidence="16 17">
    <name type="scientific">Zalerion maritima</name>
    <dbReference type="NCBI Taxonomy" id="339359"/>
    <lineage>
        <taxon>Eukaryota</taxon>
        <taxon>Fungi</taxon>
        <taxon>Dikarya</taxon>
        <taxon>Ascomycota</taxon>
        <taxon>Pezizomycotina</taxon>
        <taxon>Sordariomycetes</taxon>
        <taxon>Lulworthiomycetidae</taxon>
        <taxon>Lulworthiales</taxon>
        <taxon>Lulworthiaceae</taxon>
        <taxon>Zalerion</taxon>
    </lineage>
</organism>
<evidence type="ECO:0000256" key="14">
    <source>
        <dbReference type="PROSITE-ProRule" id="PRU01379"/>
    </source>
</evidence>
<comment type="cofactor">
    <cofactor evidence="1">
        <name>Zn(2+)</name>
        <dbReference type="ChEBI" id="CHEBI:29105"/>
    </cofactor>
</comment>
<comment type="similarity">
    <text evidence="4 14">Belongs to the peptidase M14 family.</text>
</comment>
<dbReference type="GO" id="GO:0004181">
    <property type="term" value="F:metallocarboxypeptidase activity"/>
    <property type="evidence" value="ECO:0007669"/>
    <property type="project" value="InterPro"/>
</dbReference>
<dbReference type="PANTHER" id="PTHR11705:SF143">
    <property type="entry name" value="SLL0236 PROTEIN"/>
    <property type="match status" value="1"/>
</dbReference>
<evidence type="ECO:0000256" key="2">
    <source>
        <dbReference type="ARBA" id="ARBA00003091"/>
    </source>
</evidence>
<protein>
    <submittedName>
        <fullName evidence="16">Metallocarboxypeptidase A-like protein</fullName>
    </submittedName>
</protein>
<dbReference type="Proteomes" id="UP001201980">
    <property type="component" value="Unassembled WGS sequence"/>
</dbReference>
<dbReference type="SUPFAM" id="SSF53187">
    <property type="entry name" value="Zn-dependent exopeptidases"/>
    <property type="match status" value="1"/>
</dbReference>
<keyword evidence="17" id="KW-1185">Reference proteome</keyword>
<comment type="subcellular location">
    <subcellularLocation>
        <location evidence="3">Secreted</location>
    </subcellularLocation>
</comment>
<keyword evidence="13" id="KW-0865">Zymogen</keyword>
<dbReference type="GO" id="GO:0008270">
    <property type="term" value="F:zinc ion binding"/>
    <property type="evidence" value="ECO:0007669"/>
    <property type="project" value="InterPro"/>
</dbReference>
<dbReference type="EMBL" id="JAKWBI020000003">
    <property type="protein sequence ID" value="KAJ2907190.1"/>
    <property type="molecule type" value="Genomic_DNA"/>
</dbReference>
<reference evidence="16" key="1">
    <citation type="submission" date="2022-07" db="EMBL/GenBank/DDBJ databases">
        <title>Draft genome sequence of Zalerion maritima ATCC 34329, a (micro)plastics degrading marine fungus.</title>
        <authorList>
            <person name="Paco A."/>
            <person name="Goncalves M.F.M."/>
            <person name="Rocha-Santos T.A.P."/>
            <person name="Alves A."/>
        </authorList>
    </citation>
    <scope>NUCLEOTIDE SEQUENCE</scope>
    <source>
        <strain evidence="16">ATCC 34329</strain>
    </source>
</reference>
<evidence type="ECO:0000256" key="7">
    <source>
        <dbReference type="ARBA" id="ARBA00022723"/>
    </source>
</evidence>
<keyword evidence="5" id="KW-0964">Secreted</keyword>
<evidence type="ECO:0000313" key="16">
    <source>
        <dbReference type="EMBL" id="KAJ2907190.1"/>
    </source>
</evidence>
<keyword evidence="11" id="KW-0843">Virulence</keyword>
<evidence type="ECO:0000256" key="6">
    <source>
        <dbReference type="ARBA" id="ARBA00022670"/>
    </source>
</evidence>
<evidence type="ECO:0000256" key="9">
    <source>
        <dbReference type="ARBA" id="ARBA00022801"/>
    </source>
</evidence>
<evidence type="ECO:0000256" key="4">
    <source>
        <dbReference type="ARBA" id="ARBA00005988"/>
    </source>
</evidence>
<keyword evidence="10" id="KW-0862">Zinc</keyword>
<dbReference type="Gene3D" id="3.40.630.10">
    <property type="entry name" value="Zn peptidases"/>
    <property type="match status" value="1"/>
</dbReference>
<dbReference type="CDD" id="cd03860">
    <property type="entry name" value="M14_CP_A-B_like"/>
    <property type="match status" value="1"/>
</dbReference>
<evidence type="ECO:0000256" key="12">
    <source>
        <dbReference type="ARBA" id="ARBA00023049"/>
    </source>
</evidence>
<dbReference type="Pfam" id="PF00246">
    <property type="entry name" value="Peptidase_M14"/>
    <property type="match status" value="1"/>
</dbReference>
<feature type="active site" description="Proton donor/acceptor" evidence="14">
    <location>
        <position position="364"/>
    </location>
</feature>
<dbReference type="InterPro" id="IPR057246">
    <property type="entry name" value="CARBOXYPEPT_ZN_1"/>
</dbReference>
<evidence type="ECO:0000256" key="3">
    <source>
        <dbReference type="ARBA" id="ARBA00004613"/>
    </source>
</evidence>
<dbReference type="SMART" id="SM00631">
    <property type="entry name" value="Zn_pept"/>
    <property type="match status" value="1"/>
</dbReference>
<evidence type="ECO:0000256" key="13">
    <source>
        <dbReference type="ARBA" id="ARBA00023145"/>
    </source>
</evidence>
<dbReference type="PRINTS" id="PR00765">
    <property type="entry name" value="CRBOXYPTASEA"/>
</dbReference>